<reference evidence="1 2" key="1">
    <citation type="submission" date="2017-10" db="EMBL/GenBank/DDBJ databases">
        <title>Comparative genomics in systemic dimorphic fungi from Ajellomycetaceae.</title>
        <authorList>
            <person name="Munoz J.F."/>
            <person name="Mcewen J.G."/>
            <person name="Clay O.K."/>
            <person name="Cuomo C.A."/>
        </authorList>
    </citation>
    <scope>NUCLEOTIDE SEQUENCE [LARGE SCALE GENOMIC DNA]</scope>
    <source>
        <strain evidence="1 2">UAMH7299</strain>
    </source>
</reference>
<accession>A0A2B7YRT2</accession>
<dbReference type="AlphaFoldDB" id="A0A2B7YRT2"/>
<keyword evidence="2" id="KW-1185">Reference proteome</keyword>
<sequence>MDEGLKLDWMLSNYLISTVPEGSQESLLNTNGWRSIWSDYAGKAASKSLELTRMRSMHGD</sequence>
<dbReference type="Proteomes" id="UP000224634">
    <property type="component" value="Unassembled WGS sequence"/>
</dbReference>
<protein>
    <submittedName>
        <fullName evidence="1">Uncharacterized protein</fullName>
    </submittedName>
</protein>
<evidence type="ECO:0000313" key="1">
    <source>
        <dbReference type="EMBL" id="PGH23761.1"/>
    </source>
</evidence>
<proteinExistence type="predicted"/>
<evidence type="ECO:0000313" key="2">
    <source>
        <dbReference type="Proteomes" id="UP000224634"/>
    </source>
</evidence>
<comment type="caution">
    <text evidence="1">The sequence shown here is derived from an EMBL/GenBank/DDBJ whole genome shotgun (WGS) entry which is preliminary data.</text>
</comment>
<organism evidence="1 2">
    <name type="scientific">Polytolypa hystricis (strain UAMH7299)</name>
    <dbReference type="NCBI Taxonomy" id="1447883"/>
    <lineage>
        <taxon>Eukaryota</taxon>
        <taxon>Fungi</taxon>
        <taxon>Dikarya</taxon>
        <taxon>Ascomycota</taxon>
        <taxon>Pezizomycotina</taxon>
        <taxon>Eurotiomycetes</taxon>
        <taxon>Eurotiomycetidae</taxon>
        <taxon>Onygenales</taxon>
        <taxon>Onygenales incertae sedis</taxon>
        <taxon>Polytolypa</taxon>
    </lineage>
</organism>
<gene>
    <name evidence="1" type="ORF">AJ80_02191</name>
</gene>
<dbReference type="EMBL" id="PDNA01000020">
    <property type="protein sequence ID" value="PGH23761.1"/>
    <property type="molecule type" value="Genomic_DNA"/>
</dbReference>
<name>A0A2B7YRT2_POLH7</name>